<evidence type="ECO:0000313" key="2">
    <source>
        <dbReference type="EMBL" id="KAH7404685.1"/>
    </source>
</evidence>
<reference evidence="2" key="1">
    <citation type="submission" date="2021-08" db="EMBL/GenBank/DDBJ databases">
        <title>WGS assembly of Ceratopteris richardii.</title>
        <authorList>
            <person name="Marchant D.B."/>
            <person name="Chen G."/>
            <person name="Jenkins J."/>
            <person name="Shu S."/>
            <person name="Leebens-Mack J."/>
            <person name="Grimwood J."/>
            <person name="Schmutz J."/>
            <person name="Soltis P."/>
            <person name="Soltis D."/>
            <person name="Chen Z.-H."/>
        </authorList>
    </citation>
    <scope>NUCLEOTIDE SEQUENCE</scope>
    <source>
        <strain evidence="2">Whitten #5841</strain>
        <tissue evidence="2">Leaf</tissue>
    </source>
</reference>
<evidence type="ECO:0000256" key="1">
    <source>
        <dbReference type="SAM" id="MobiDB-lite"/>
    </source>
</evidence>
<gene>
    <name evidence="2" type="ORF">KP509_15G038100</name>
</gene>
<name>A0A8T2T2I3_CERRI</name>
<dbReference type="AlphaFoldDB" id="A0A8T2T2I3"/>
<dbReference type="EMBL" id="CM035420">
    <property type="protein sequence ID" value="KAH7404685.1"/>
    <property type="molecule type" value="Genomic_DNA"/>
</dbReference>
<feature type="region of interest" description="Disordered" evidence="1">
    <location>
        <begin position="1"/>
        <end position="49"/>
    </location>
</feature>
<organism evidence="2 3">
    <name type="scientific">Ceratopteris richardii</name>
    <name type="common">Triangle waterfern</name>
    <dbReference type="NCBI Taxonomy" id="49495"/>
    <lineage>
        <taxon>Eukaryota</taxon>
        <taxon>Viridiplantae</taxon>
        <taxon>Streptophyta</taxon>
        <taxon>Embryophyta</taxon>
        <taxon>Tracheophyta</taxon>
        <taxon>Polypodiopsida</taxon>
        <taxon>Polypodiidae</taxon>
        <taxon>Polypodiales</taxon>
        <taxon>Pteridineae</taxon>
        <taxon>Pteridaceae</taxon>
        <taxon>Parkerioideae</taxon>
        <taxon>Ceratopteris</taxon>
    </lineage>
</organism>
<proteinExistence type="predicted"/>
<accession>A0A8T2T2I3</accession>
<dbReference type="Proteomes" id="UP000825935">
    <property type="component" value="Chromosome 15"/>
</dbReference>
<sequence>MTATSKAWKELQGKPTPVSRSLRCDRGFLQDMPSGKRPGPPPSSPGGTRVPNPFCAHLLHFYFWLLCLDSPSSMQLTKRAAMRSCFLSLRGSCHLPIFVSRLIGE</sequence>
<keyword evidence="3" id="KW-1185">Reference proteome</keyword>
<comment type="caution">
    <text evidence="2">The sequence shown here is derived from an EMBL/GenBank/DDBJ whole genome shotgun (WGS) entry which is preliminary data.</text>
</comment>
<protein>
    <submittedName>
        <fullName evidence="2">Uncharacterized protein</fullName>
    </submittedName>
</protein>
<evidence type="ECO:0000313" key="3">
    <source>
        <dbReference type="Proteomes" id="UP000825935"/>
    </source>
</evidence>